<keyword evidence="4" id="KW-1185">Reference proteome</keyword>
<keyword evidence="1" id="KW-0812">Transmembrane</keyword>
<dbReference type="InterPro" id="IPR048567">
    <property type="entry name" value="CyanoTRADDas_TM"/>
</dbReference>
<organism evidence="3 4">
    <name type="scientific">Limnofasciculus baicalensis BBK-W-15</name>
    <dbReference type="NCBI Taxonomy" id="2699891"/>
    <lineage>
        <taxon>Bacteria</taxon>
        <taxon>Bacillati</taxon>
        <taxon>Cyanobacteriota</taxon>
        <taxon>Cyanophyceae</taxon>
        <taxon>Coleofasciculales</taxon>
        <taxon>Coleofasciculaceae</taxon>
        <taxon>Limnofasciculus</taxon>
        <taxon>Limnofasciculus baicalensis</taxon>
    </lineage>
</organism>
<proteinExistence type="predicted"/>
<dbReference type="Pfam" id="PF20712">
    <property type="entry name" value="CyanoTRADDas_TM"/>
    <property type="match status" value="1"/>
</dbReference>
<dbReference type="Proteomes" id="UP001204953">
    <property type="component" value="Unassembled WGS sequence"/>
</dbReference>
<protein>
    <recommendedName>
        <fullName evidence="2">Cyanobacterial TRADD-N associated 2 transmembrane domain-containing protein</fullName>
    </recommendedName>
</protein>
<evidence type="ECO:0000259" key="2">
    <source>
        <dbReference type="Pfam" id="PF20712"/>
    </source>
</evidence>
<dbReference type="RefSeq" id="WP_254014263.1">
    <property type="nucleotide sequence ID" value="NZ_JAMZMM010000344.1"/>
</dbReference>
<dbReference type="AlphaFoldDB" id="A0AAE3GXB6"/>
<keyword evidence="1" id="KW-0472">Membrane</keyword>
<name>A0AAE3GXB6_9CYAN</name>
<feature type="domain" description="Cyanobacterial TRADD-N associated 2 transmembrane" evidence="2">
    <location>
        <begin position="25"/>
        <end position="91"/>
    </location>
</feature>
<gene>
    <name evidence="3" type="ORF">NJ959_24160</name>
</gene>
<sequence>MNFQLFSNSHPEEDYSEIKKEMLRESLRQVRQSYNLALVITGISASIALAGVGLLYFDKVSAATLTTSTGLLGGFGSIQFANQKKEELRQMMNDLEE</sequence>
<keyword evidence="1" id="KW-1133">Transmembrane helix</keyword>
<feature type="transmembrane region" description="Helical" evidence="1">
    <location>
        <begin position="63"/>
        <end position="82"/>
    </location>
</feature>
<comment type="caution">
    <text evidence="3">The sequence shown here is derived from an EMBL/GenBank/DDBJ whole genome shotgun (WGS) entry which is preliminary data.</text>
</comment>
<evidence type="ECO:0000313" key="3">
    <source>
        <dbReference type="EMBL" id="MCP2731526.1"/>
    </source>
</evidence>
<accession>A0AAE3GXB6</accession>
<dbReference type="EMBL" id="JAMZMM010000344">
    <property type="protein sequence ID" value="MCP2731526.1"/>
    <property type="molecule type" value="Genomic_DNA"/>
</dbReference>
<reference evidence="3" key="1">
    <citation type="submission" date="2022-06" db="EMBL/GenBank/DDBJ databases">
        <title>New cyanobacteria of genus Symplocastrum in benthos of Lake Baikal.</title>
        <authorList>
            <person name="Sorokovikova E."/>
            <person name="Tikhonova I."/>
            <person name="Krasnopeev A."/>
            <person name="Evseev P."/>
            <person name="Gladkikh A."/>
            <person name="Belykh O."/>
        </authorList>
    </citation>
    <scope>NUCLEOTIDE SEQUENCE</scope>
    <source>
        <strain evidence="3">BBK-W-15</strain>
    </source>
</reference>
<evidence type="ECO:0000256" key="1">
    <source>
        <dbReference type="SAM" id="Phobius"/>
    </source>
</evidence>
<feature type="transmembrane region" description="Helical" evidence="1">
    <location>
        <begin position="34"/>
        <end position="57"/>
    </location>
</feature>
<evidence type="ECO:0000313" key="4">
    <source>
        <dbReference type="Proteomes" id="UP001204953"/>
    </source>
</evidence>